<organism evidence="2 3">
    <name type="scientific">Actinoplanes regularis</name>
    <dbReference type="NCBI Taxonomy" id="52697"/>
    <lineage>
        <taxon>Bacteria</taxon>
        <taxon>Bacillati</taxon>
        <taxon>Actinomycetota</taxon>
        <taxon>Actinomycetes</taxon>
        <taxon>Micromonosporales</taxon>
        <taxon>Micromonosporaceae</taxon>
        <taxon>Actinoplanes</taxon>
    </lineage>
</organism>
<feature type="domain" description="Helix-turn-helix" evidence="1">
    <location>
        <begin position="32"/>
        <end position="79"/>
    </location>
</feature>
<gene>
    <name evidence="2" type="ORF">SAMN06264365_102835</name>
</gene>
<protein>
    <submittedName>
        <fullName evidence="2">DNA binding domain-containing protein, excisionase family</fullName>
    </submittedName>
</protein>
<sequence>METPTLVSMHGDNMAISSLRGSVLPADGQLAYSVKLAAKVLDLGTRKVEQLIANGGIASFTEGRSRRITRWALEEYCRRKEAETA</sequence>
<dbReference type="Pfam" id="PF12728">
    <property type="entry name" value="HTH_17"/>
    <property type="match status" value="1"/>
</dbReference>
<dbReference type="GO" id="GO:0003677">
    <property type="term" value="F:DNA binding"/>
    <property type="evidence" value="ECO:0007669"/>
    <property type="project" value="InterPro"/>
</dbReference>
<dbReference type="InterPro" id="IPR041657">
    <property type="entry name" value="HTH_17"/>
</dbReference>
<proteinExistence type="predicted"/>
<evidence type="ECO:0000313" key="2">
    <source>
        <dbReference type="EMBL" id="SNR49120.1"/>
    </source>
</evidence>
<dbReference type="Proteomes" id="UP000198415">
    <property type="component" value="Unassembled WGS sequence"/>
</dbReference>
<dbReference type="InterPro" id="IPR010093">
    <property type="entry name" value="SinI_DNA-bd"/>
</dbReference>
<keyword evidence="3" id="KW-1185">Reference proteome</keyword>
<evidence type="ECO:0000259" key="1">
    <source>
        <dbReference type="Pfam" id="PF12728"/>
    </source>
</evidence>
<dbReference type="AlphaFoldDB" id="A0A238WR91"/>
<dbReference type="NCBIfam" id="TIGR01764">
    <property type="entry name" value="excise"/>
    <property type="match status" value="1"/>
</dbReference>
<reference evidence="2 3" key="1">
    <citation type="submission" date="2017-06" db="EMBL/GenBank/DDBJ databases">
        <authorList>
            <person name="Kim H.J."/>
            <person name="Triplett B.A."/>
        </authorList>
    </citation>
    <scope>NUCLEOTIDE SEQUENCE [LARGE SCALE GENOMIC DNA]</scope>
    <source>
        <strain evidence="2 3">DSM 43151</strain>
    </source>
</reference>
<accession>A0A238WR91</accession>
<evidence type="ECO:0000313" key="3">
    <source>
        <dbReference type="Proteomes" id="UP000198415"/>
    </source>
</evidence>
<dbReference type="EMBL" id="FZNR01000002">
    <property type="protein sequence ID" value="SNR49120.1"/>
    <property type="molecule type" value="Genomic_DNA"/>
</dbReference>
<name>A0A238WR91_9ACTN</name>